<dbReference type="InterPro" id="IPR051560">
    <property type="entry name" value="MAM_domain-containing"/>
</dbReference>
<dbReference type="PROSITE" id="PS51688">
    <property type="entry name" value="ICA"/>
    <property type="match status" value="1"/>
</dbReference>
<feature type="signal peptide" evidence="2">
    <location>
        <begin position="1"/>
        <end position="25"/>
    </location>
</feature>
<feature type="region of interest" description="Disordered" evidence="1">
    <location>
        <begin position="376"/>
        <end position="435"/>
    </location>
</feature>
<dbReference type="InterPro" id="IPR000998">
    <property type="entry name" value="MAM_dom"/>
</dbReference>
<dbReference type="EMBL" id="CAADFE010000165">
    <property type="protein sequence ID" value="VFJ78068.1"/>
    <property type="molecule type" value="Genomic_DNA"/>
</dbReference>
<feature type="compositionally biased region" description="Basic and acidic residues" evidence="1">
    <location>
        <begin position="383"/>
        <end position="392"/>
    </location>
</feature>
<feature type="domain" description="MAM" evidence="3">
    <location>
        <begin position="32"/>
        <end position="193"/>
    </location>
</feature>
<dbReference type="SMART" id="SM00137">
    <property type="entry name" value="MAM"/>
    <property type="match status" value="1"/>
</dbReference>
<proteinExistence type="predicted"/>
<dbReference type="PANTHER" id="PTHR23282">
    <property type="entry name" value="APICAL ENDOSOMAL GLYCOPROTEIN PRECURSOR"/>
    <property type="match status" value="1"/>
</dbReference>
<dbReference type="InterPro" id="IPR030392">
    <property type="entry name" value="S74_ICA"/>
</dbReference>
<dbReference type="SUPFAM" id="SSF49899">
    <property type="entry name" value="Concanavalin A-like lectins/glucanases"/>
    <property type="match status" value="1"/>
</dbReference>
<evidence type="ECO:0000259" key="4">
    <source>
        <dbReference type="PROSITE" id="PS51688"/>
    </source>
</evidence>
<dbReference type="CDD" id="cd06263">
    <property type="entry name" value="MAM"/>
    <property type="match status" value="1"/>
</dbReference>
<dbReference type="Pfam" id="PF01391">
    <property type="entry name" value="Collagen"/>
    <property type="match status" value="1"/>
</dbReference>
<feature type="chain" id="PRO_5019163873" evidence="2">
    <location>
        <begin position="26"/>
        <end position="755"/>
    </location>
</feature>
<evidence type="ECO:0000259" key="3">
    <source>
        <dbReference type="PROSITE" id="PS50060"/>
    </source>
</evidence>
<dbReference type="InterPro" id="IPR013320">
    <property type="entry name" value="ConA-like_dom_sf"/>
</dbReference>
<reference evidence="5" key="1">
    <citation type="submission" date="2019-02" db="EMBL/GenBank/DDBJ databases">
        <authorList>
            <person name="Gruber-Vodicka R. H."/>
            <person name="Seah K. B. B."/>
        </authorList>
    </citation>
    <scope>NUCLEOTIDE SEQUENCE</scope>
    <source>
        <strain evidence="5">BECK_BZ131</strain>
    </source>
</reference>
<gene>
    <name evidence="5" type="ORF">BECKFW1821C_GA0114237_11652</name>
</gene>
<keyword evidence="5" id="KW-0176">Collagen</keyword>
<evidence type="ECO:0000256" key="2">
    <source>
        <dbReference type="SAM" id="SignalP"/>
    </source>
</evidence>
<dbReference type="PANTHER" id="PTHR23282:SF101">
    <property type="entry name" value="MAM DOMAIN-CONTAINING PROTEIN"/>
    <property type="match status" value="1"/>
</dbReference>
<organism evidence="5">
    <name type="scientific">Candidatus Kentrum sp. FW</name>
    <dbReference type="NCBI Taxonomy" id="2126338"/>
    <lineage>
        <taxon>Bacteria</taxon>
        <taxon>Pseudomonadati</taxon>
        <taxon>Pseudomonadota</taxon>
        <taxon>Gammaproteobacteria</taxon>
        <taxon>Candidatus Kentrum</taxon>
    </lineage>
</organism>
<feature type="domain" description="Peptidase S74" evidence="4">
    <location>
        <begin position="654"/>
        <end position="745"/>
    </location>
</feature>
<dbReference type="InterPro" id="IPR008160">
    <property type="entry name" value="Collagen"/>
</dbReference>
<name>A0A450U490_9GAMM</name>
<accession>A0A450U490</accession>
<protein>
    <submittedName>
        <fullName evidence="5">Collagen triple helix repeat-containing protein</fullName>
    </submittedName>
</protein>
<keyword evidence="2" id="KW-0732">Signal</keyword>
<dbReference type="Gene3D" id="2.60.120.200">
    <property type="match status" value="1"/>
</dbReference>
<dbReference type="Pfam" id="PF13884">
    <property type="entry name" value="Peptidase_S74"/>
    <property type="match status" value="1"/>
</dbReference>
<sequence>MKTLHRFSTTLIIILPFLIAVPANARDYIAGFEAGLDGWTASKGTSLFNWTRHSGSTHSGHTGPASAQEGEYYLYLEASRNTPARIAFLEFAGFAGTPQTISFHYHMFGAHMGTLVLEGFDGNTWHTLWRVSGPRHRDHYASWTQKQIDISGRTIERIRFTGITGDHQLPSQYRGDMAIDHVILTTDAIEVPDSANWSQSEYDIYRLDSNVGIGTDKPAADLSILGNLSKPLSGHVGIPKGSTDVTGVGTRFTQELVVGDSLLIGEEVFAVREIRGDTELFLDTPHTEGALNATAYTDSDLLSVRTGAEVTAMVVNRSGNVGIGTADPKVRLEVAGGIKVGEETICDIQREGTIRYSNTGKEVEFCNGAVWTRVEGTVGPQGKKGDKGDKGDPGSQGIQGKRGEKGEQGPQGIQGPKGDKGDQGDTGDAFWSKSGNNISYSSGNVGIGAKPTNQNDGLLIYDRNTTGYNAIHLENNGQSNIELRAYGDSSSAWKGATVVTAWNTDVDLGLVADSLSKVNAGTSNHVLWLKANSGNVGIGTTEPSDKLEVKGGIKLRSPNSGIYGLSLDRLDENNRNHTWKFWHMNKNYRQNSLEIWEYKADGKGLFCDGDAADGAICGPQLVIEEGGNVGIGTTNPAYKLDVSGTIRGSNVSPSDAHLKKNIQPIDNPLDRITRLRGVTFHWKDGEKGTEREIGVIAQEIEKEFPELVSTDNEGIKSVAYGKLTAVLIEAIKAQQARISALEARIGDIENRTGAR</sequence>
<dbReference type="PROSITE" id="PS50060">
    <property type="entry name" value="MAM_2"/>
    <property type="match status" value="1"/>
</dbReference>
<dbReference type="GO" id="GO:0016020">
    <property type="term" value="C:membrane"/>
    <property type="evidence" value="ECO:0007669"/>
    <property type="project" value="InterPro"/>
</dbReference>
<dbReference type="AlphaFoldDB" id="A0A450U490"/>
<evidence type="ECO:0000313" key="5">
    <source>
        <dbReference type="EMBL" id="VFJ78068.1"/>
    </source>
</evidence>
<evidence type="ECO:0000256" key="1">
    <source>
        <dbReference type="SAM" id="MobiDB-lite"/>
    </source>
</evidence>
<dbReference type="Pfam" id="PF00629">
    <property type="entry name" value="MAM"/>
    <property type="match status" value="1"/>
</dbReference>